<dbReference type="InterPro" id="IPR012875">
    <property type="entry name" value="SDHF4"/>
</dbReference>
<proteinExistence type="inferred from homology"/>
<dbReference type="STRING" id="669874.A0A1E4TYT5"/>
<evidence type="ECO:0000313" key="4">
    <source>
        <dbReference type="EMBL" id="ODV96922.1"/>
    </source>
</evidence>
<dbReference type="GO" id="GO:0034553">
    <property type="term" value="P:mitochondrial respiratory chain complex II assembly"/>
    <property type="evidence" value="ECO:0007669"/>
    <property type="project" value="TreeGrafter"/>
</dbReference>
<organism evidence="4 5">
    <name type="scientific">Pachysolen tannophilus NRRL Y-2460</name>
    <dbReference type="NCBI Taxonomy" id="669874"/>
    <lineage>
        <taxon>Eukaryota</taxon>
        <taxon>Fungi</taxon>
        <taxon>Dikarya</taxon>
        <taxon>Ascomycota</taxon>
        <taxon>Saccharomycotina</taxon>
        <taxon>Pichiomycetes</taxon>
        <taxon>Pachysolenaceae</taxon>
        <taxon>Pachysolen</taxon>
    </lineage>
</organism>
<evidence type="ECO:0000256" key="3">
    <source>
        <dbReference type="SAM" id="MobiDB-lite"/>
    </source>
</evidence>
<feature type="region of interest" description="Disordered" evidence="3">
    <location>
        <begin position="120"/>
        <end position="143"/>
    </location>
</feature>
<evidence type="ECO:0000256" key="2">
    <source>
        <dbReference type="ARBA" id="ARBA00022170"/>
    </source>
</evidence>
<evidence type="ECO:0000256" key="1">
    <source>
        <dbReference type="ARBA" id="ARBA00005701"/>
    </source>
</evidence>
<feature type="region of interest" description="Disordered" evidence="3">
    <location>
        <begin position="22"/>
        <end position="107"/>
    </location>
</feature>
<protein>
    <recommendedName>
        <fullName evidence="2">Succinate dehydrogenase assembly factor 4, mitochondrial</fullName>
    </recommendedName>
</protein>
<gene>
    <name evidence="4" type="ORF">PACTADRAFT_48710</name>
</gene>
<dbReference type="EMBL" id="KV454012">
    <property type="protein sequence ID" value="ODV96922.1"/>
    <property type="molecule type" value="Genomic_DNA"/>
</dbReference>
<comment type="similarity">
    <text evidence="1">Belongs to the SDHAF4 family.</text>
</comment>
<dbReference type="Proteomes" id="UP000094236">
    <property type="component" value="Unassembled WGS sequence"/>
</dbReference>
<dbReference type="GO" id="GO:0005739">
    <property type="term" value="C:mitochondrion"/>
    <property type="evidence" value="ECO:0007669"/>
    <property type="project" value="TreeGrafter"/>
</dbReference>
<reference evidence="5" key="1">
    <citation type="submission" date="2016-05" db="EMBL/GenBank/DDBJ databases">
        <title>Comparative genomics of biotechnologically important yeasts.</title>
        <authorList>
            <consortium name="DOE Joint Genome Institute"/>
            <person name="Riley R."/>
            <person name="Haridas S."/>
            <person name="Wolfe K.H."/>
            <person name="Lopes M.R."/>
            <person name="Hittinger C.T."/>
            <person name="Goker M."/>
            <person name="Salamov A."/>
            <person name="Wisecaver J."/>
            <person name="Long T.M."/>
            <person name="Aerts A.L."/>
            <person name="Barry K."/>
            <person name="Choi C."/>
            <person name="Clum A."/>
            <person name="Coughlan A.Y."/>
            <person name="Deshpande S."/>
            <person name="Douglass A.P."/>
            <person name="Hanson S.J."/>
            <person name="Klenk H.-P."/>
            <person name="Labutti K."/>
            <person name="Lapidus A."/>
            <person name="Lindquist E."/>
            <person name="Lipzen A."/>
            <person name="Meier-Kolthoff J.P."/>
            <person name="Ohm R.A."/>
            <person name="Otillar R.P."/>
            <person name="Pangilinan J."/>
            <person name="Peng Y."/>
            <person name="Rokas A."/>
            <person name="Rosa C.A."/>
            <person name="Scheuner C."/>
            <person name="Sibirny A.A."/>
            <person name="Slot J.C."/>
            <person name="Stielow J.B."/>
            <person name="Sun H."/>
            <person name="Kurtzman C.P."/>
            <person name="Blackwell M."/>
            <person name="Grigoriev I.V."/>
            <person name="Jeffries T.W."/>
        </authorList>
    </citation>
    <scope>NUCLEOTIDE SEQUENCE [LARGE SCALE GENOMIC DNA]</scope>
    <source>
        <strain evidence="5">NRRL Y-2460</strain>
    </source>
</reference>
<evidence type="ECO:0000313" key="5">
    <source>
        <dbReference type="Proteomes" id="UP000094236"/>
    </source>
</evidence>
<feature type="compositionally biased region" description="Polar residues" evidence="3">
    <location>
        <begin position="70"/>
        <end position="102"/>
    </location>
</feature>
<name>A0A1E4TYT5_PACTA</name>
<dbReference type="Pfam" id="PF07896">
    <property type="entry name" value="DUF1674"/>
    <property type="match status" value="1"/>
</dbReference>
<dbReference type="OrthoDB" id="201362at2759"/>
<sequence length="153" mass="17213">MRSITTFSKYFISKRFISLSARQLKDDSSKKFQPSFLSENSKKNPFMTHTVGPPKLPEEEQEEFERLQKIANSQASIEEYNAQANAESNSSKQASDDSTPNLKNDIGAFSPEYLKTIPEFQGETNPATGEVGGPKQEPLRHGDWAYNGRVTDF</sequence>
<dbReference type="AlphaFoldDB" id="A0A1E4TYT5"/>
<accession>A0A1E4TYT5</accession>
<dbReference type="PANTHER" id="PTHR28524">
    <property type="entry name" value="SUCCINATE DEHYDROGENASE ASSEMBLY FACTOR 4, MITOCHONDRIAL"/>
    <property type="match status" value="1"/>
</dbReference>
<keyword evidence="5" id="KW-1185">Reference proteome</keyword>
<dbReference type="PANTHER" id="PTHR28524:SF3">
    <property type="entry name" value="SUCCINATE DEHYDROGENASE ASSEMBLY FACTOR 4, MITOCHONDRIAL"/>
    <property type="match status" value="1"/>
</dbReference>